<dbReference type="SUPFAM" id="SSF57716">
    <property type="entry name" value="Glucocorticoid receptor-like (DNA-binding domain)"/>
    <property type="match status" value="1"/>
</dbReference>
<protein>
    <recommendedName>
        <fullName evidence="7">THAP-type domain-containing protein</fullName>
    </recommendedName>
</protein>
<evidence type="ECO:0000256" key="6">
    <source>
        <dbReference type="SAM" id="MobiDB-lite"/>
    </source>
</evidence>
<proteinExistence type="predicted"/>
<evidence type="ECO:0000256" key="4">
    <source>
        <dbReference type="ARBA" id="ARBA00023125"/>
    </source>
</evidence>
<reference evidence="8" key="1">
    <citation type="submission" date="2020-10" db="EMBL/GenBank/DDBJ databases">
        <title>Chromosome-scale genome assembly of the Allis shad, Alosa alosa.</title>
        <authorList>
            <person name="Margot Z."/>
            <person name="Christophe K."/>
            <person name="Cabau C."/>
            <person name="Louis A."/>
            <person name="Berthelot C."/>
            <person name="Parey E."/>
            <person name="Roest Crollius H."/>
            <person name="Montfort J."/>
            <person name="Robinson-Rechavi M."/>
            <person name="Bucao C."/>
            <person name="Bouchez O."/>
            <person name="Gislard M."/>
            <person name="Lluch J."/>
            <person name="Milhes M."/>
            <person name="Lampietro C."/>
            <person name="Lopez Roques C."/>
            <person name="Donnadieu C."/>
            <person name="Braasch I."/>
            <person name="Desvignes T."/>
            <person name="Postlethwait J."/>
            <person name="Bobe J."/>
            <person name="Guiguen Y."/>
        </authorList>
    </citation>
    <scope>NUCLEOTIDE SEQUENCE</scope>
    <source>
        <strain evidence="8">M-15738</strain>
        <tissue evidence="8">Blood</tissue>
    </source>
</reference>
<feature type="region of interest" description="Disordered" evidence="6">
    <location>
        <begin position="286"/>
        <end position="330"/>
    </location>
</feature>
<dbReference type="GO" id="GO:0008270">
    <property type="term" value="F:zinc ion binding"/>
    <property type="evidence" value="ECO:0007669"/>
    <property type="project" value="UniProtKB-KW"/>
</dbReference>
<keyword evidence="3" id="KW-0862">Zinc</keyword>
<evidence type="ECO:0000256" key="3">
    <source>
        <dbReference type="ARBA" id="ARBA00022833"/>
    </source>
</evidence>
<gene>
    <name evidence="8" type="ORF">AALO_G00268560</name>
</gene>
<dbReference type="EMBL" id="JADWDJ010000021">
    <property type="protein sequence ID" value="KAG5263787.1"/>
    <property type="molecule type" value="Genomic_DNA"/>
</dbReference>
<evidence type="ECO:0000256" key="2">
    <source>
        <dbReference type="ARBA" id="ARBA00022771"/>
    </source>
</evidence>
<feature type="compositionally biased region" description="Polar residues" evidence="6">
    <location>
        <begin position="286"/>
        <end position="309"/>
    </location>
</feature>
<dbReference type="Pfam" id="PF05485">
    <property type="entry name" value="THAP"/>
    <property type="match status" value="1"/>
</dbReference>
<comment type="caution">
    <text evidence="8">The sequence shown here is derived from an EMBL/GenBank/DDBJ whole genome shotgun (WGS) entry which is preliminary data.</text>
</comment>
<keyword evidence="5" id="KW-0175">Coiled coil</keyword>
<feature type="domain" description="THAP-type" evidence="7">
    <location>
        <begin position="166"/>
        <end position="203"/>
    </location>
</feature>
<keyword evidence="1" id="KW-0479">Metal-binding</keyword>
<keyword evidence="2" id="KW-0863">Zinc-finger</keyword>
<organism evidence="8 9">
    <name type="scientific">Alosa alosa</name>
    <name type="common">allis shad</name>
    <dbReference type="NCBI Taxonomy" id="278164"/>
    <lineage>
        <taxon>Eukaryota</taxon>
        <taxon>Metazoa</taxon>
        <taxon>Chordata</taxon>
        <taxon>Craniata</taxon>
        <taxon>Vertebrata</taxon>
        <taxon>Euteleostomi</taxon>
        <taxon>Actinopterygii</taxon>
        <taxon>Neopterygii</taxon>
        <taxon>Teleostei</taxon>
        <taxon>Clupei</taxon>
        <taxon>Clupeiformes</taxon>
        <taxon>Clupeoidei</taxon>
        <taxon>Clupeidae</taxon>
        <taxon>Alosa</taxon>
    </lineage>
</organism>
<dbReference type="PANTHER" id="PTHR33332">
    <property type="entry name" value="REVERSE TRANSCRIPTASE DOMAIN-CONTAINING PROTEIN"/>
    <property type="match status" value="1"/>
</dbReference>
<dbReference type="InterPro" id="IPR006612">
    <property type="entry name" value="THAP_Znf"/>
</dbReference>
<sequence length="539" mass="59508">MTARNLGVVLDNQLNFSDHVASVARSCRFALYNIRKIRTYLTQDATQLLVQAIVISRLDYCNALLTGLPACAVKPLQMIQNAAARLVYNQPKRAHVTPLLIQLHWLPMAARIKFKSLTLAYKVVSGSAPTYLNALIQTYTTSRPLRSSDERRLALPPVRSSQSKLFSSVVPHEDIRQKWVKNINRQGWVPNNNSRVCGIHFPDGRPTKEHPYPVLHMGYEPHAELLPSGRAPPKRGCVEPLTVNALQVNRFAAEPADVEVDVDNLENIPLQKCDVGDQWPEISEHNCCSSKSTKDSVTQTDSAPSTSASDLDDKDSVAAQDSSSPVFVPSVFPWSQQSQKLNTNMGRNQRKRLIDDVGTPPHQPVALTTKQGSAGHLAKRAPEVKKEDVIEVIVGETGEGTPTTNVSESPETFNIEGRYAAGTWEQATVEAIMSLRSLGTTVTATQVAQTIIANLKDENDFVRAHNANLRSELNAKQWTHEQEIGDLQERLERLKQKCSCGAISEKTDTSSEAALSDVMVAEIKTEHISYVDGLEIART</sequence>
<evidence type="ECO:0000259" key="7">
    <source>
        <dbReference type="Pfam" id="PF05485"/>
    </source>
</evidence>
<evidence type="ECO:0000256" key="5">
    <source>
        <dbReference type="SAM" id="Coils"/>
    </source>
</evidence>
<dbReference type="GO" id="GO:0003677">
    <property type="term" value="F:DNA binding"/>
    <property type="evidence" value="ECO:0007669"/>
    <property type="project" value="UniProtKB-KW"/>
</dbReference>
<keyword evidence="9" id="KW-1185">Reference proteome</keyword>
<evidence type="ECO:0000256" key="1">
    <source>
        <dbReference type="ARBA" id="ARBA00022723"/>
    </source>
</evidence>
<accession>A0AAV6FRC7</accession>
<evidence type="ECO:0000313" key="8">
    <source>
        <dbReference type="EMBL" id="KAG5263787.1"/>
    </source>
</evidence>
<keyword evidence="4" id="KW-0238">DNA-binding</keyword>
<dbReference type="Proteomes" id="UP000823561">
    <property type="component" value="Chromosome 21"/>
</dbReference>
<dbReference type="AlphaFoldDB" id="A0AAV6FRC7"/>
<evidence type="ECO:0000313" key="9">
    <source>
        <dbReference type="Proteomes" id="UP000823561"/>
    </source>
</evidence>
<name>A0AAV6FRC7_9TELE</name>
<feature type="coiled-coil region" evidence="5">
    <location>
        <begin position="452"/>
        <end position="497"/>
    </location>
</feature>